<dbReference type="OrthoDB" id="4248066at2"/>
<feature type="domain" description="NAD(P)-binding" evidence="1">
    <location>
        <begin position="7"/>
        <end position="193"/>
    </location>
</feature>
<dbReference type="AlphaFoldDB" id="A0A4R2K4B7"/>
<accession>A0A4R2K4B7</accession>
<dbReference type="EMBL" id="SLWS01000001">
    <property type="protein sequence ID" value="TCO64628.1"/>
    <property type="molecule type" value="Genomic_DNA"/>
</dbReference>
<dbReference type="InterPro" id="IPR016040">
    <property type="entry name" value="NAD(P)-bd_dom"/>
</dbReference>
<keyword evidence="3" id="KW-1185">Reference proteome</keyword>
<dbReference type="InterPro" id="IPR036291">
    <property type="entry name" value="NAD(P)-bd_dom_sf"/>
</dbReference>
<evidence type="ECO:0000313" key="2">
    <source>
        <dbReference type="EMBL" id="TCO64628.1"/>
    </source>
</evidence>
<dbReference type="Proteomes" id="UP000295680">
    <property type="component" value="Unassembled WGS sequence"/>
</dbReference>
<dbReference type="PANTHER" id="PTHR15020:SF50">
    <property type="entry name" value="UPF0659 PROTEIN YMR090W"/>
    <property type="match status" value="1"/>
</dbReference>
<name>A0A4R2K4B7_9PSEU</name>
<dbReference type="Gene3D" id="3.40.50.720">
    <property type="entry name" value="NAD(P)-binding Rossmann-like Domain"/>
    <property type="match status" value="1"/>
</dbReference>
<sequence length="223" mass="23509">MRVVIAGGHGKIALHLERLLSARGDQPVGLIRNPEQADDLREAGAEPVVLDLEHTTAEEVAKSLDGADAAVFAAGAGPGSGNARKDTVDRAASALFAQAAQLAGVRRFVQIGSINVERADDPSVDETFRVYLKAKAAAEDDLRARDLDWTILRPGGLLDSPGNGLVRLAEPNIPVGQVPREDVAAVLVGLLDNEHTIGLTLELTRGETPVEIAIGQLPSTRSR</sequence>
<evidence type="ECO:0000259" key="1">
    <source>
        <dbReference type="Pfam" id="PF13460"/>
    </source>
</evidence>
<reference evidence="2 3" key="1">
    <citation type="submission" date="2019-03" db="EMBL/GenBank/DDBJ databases">
        <title>Genomic Encyclopedia of Type Strains, Phase IV (KMG-IV): sequencing the most valuable type-strain genomes for metagenomic binning, comparative biology and taxonomic classification.</title>
        <authorList>
            <person name="Goeker M."/>
        </authorList>
    </citation>
    <scope>NUCLEOTIDE SEQUENCE [LARGE SCALE GENOMIC DNA]</scope>
    <source>
        <strain evidence="2 3">DSM 45934</strain>
    </source>
</reference>
<dbReference type="PANTHER" id="PTHR15020">
    <property type="entry name" value="FLAVIN REDUCTASE-RELATED"/>
    <property type="match status" value="1"/>
</dbReference>
<protein>
    <submittedName>
        <fullName evidence="2">Putative NAD(P)-binding protein</fullName>
    </submittedName>
</protein>
<proteinExistence type="predicted"/>
<evidence type="ECO:0000313" key="3">
    <source>
        <dbReference type="Proteomes" id="UP000295680"/>
    </source>
</evidence>
<dbReference type="Pfam" id="PF13460">
    <property type="entry name" value="NAD_binding_10"/>
    <property type="match status" value="1"/>
</dbReference>
<comment type="caution">
    <text evidence="2">The sequence shown here is derived from an EMBL/GenBank/DDBJ whole genome shotgun (WGS) entry which is preliminary data.</text>
</comment>
<organism evidence="2 3">
    <name type="scientific">Actinocrispum wychmicini</name>
    <dbReference type="NCBI Taxonomy" id="1213861"/>
    <lineage>
        <taxon>Bacteria</taxon>
        <taxon>Bacillati</taxon>
        <taxon>Actinomycetota</taxon>
        <taxon>Actinomycetes</taxon>
        <taxon>Pseudonocardiales</taxon>
        <taxon>Pseudonocardiaceae</taxon>
        <taxon>Actinocrispum</taxon>
    </lineage>
</organism>
<dbReference type="SUPFAM" id="SSF51735">
    <property type="entry name" value="NAD(P)-binding Rossmann-fold domains"/>
    <property type="match status" value="1"/>
</dbReference>
<dbReference type="RefSeq" id="WP_132110495.1">
    <property type="nucleotide sequence ID" value="NZ_SLWS01000001.1"/>
</dbReference>
<gene>
    <name evidence="2" type="ORF">EV192_101405</name>
</gene>